<dbReference type="Proteomes" id="UP000829542">
    <property type="component" value="Chromosome"/>
</dbReference>
<feature type="signal peptide" evidence="1">
    <location>
        <begin position="1"/>
        <end position="19"/>
    </location>
</feature>
<accession>A0ABY3X6A1</accession>
<protein>
    <recommendedName>
        <fullName evidence="4">Lipoprotein</fullName>
    </recommendedName>
</protein>
<organism evidence="2 3">
    <name type="scientific">Ignatzschineria rhizosphaerae</name>
    <dbReference type="NCBI Taxonomy" id="2923279"/>
    <lineage>
        <taxon>Bacteria</taxon>
        <taxon>Pseudomonadati</taxon>
        <taxon>Pseudomonadota</taxon>
        <taxon>Gammaproteobacteria</taxon>
        <taxon>Cardiobacteriales</taxon>
        <taxon>Ignatzschineriaceae</taxon>
        <taxon>Ignatzschineria</taxon>
    </lineage>
</organism>
<evidence type="ECO:0000313" key="3">
    <source>
        <dbReference type="Proteomes" id="UP000829542"/>
    </source>
</evidence>
<dbReference type="RefSeq" id="WP_242152459.1">
    <property type="nucleotide sequence ID" value="NZ_CP093379.1"/>
</dbReference>
<keyword evidence="1" id="KW-0732">Signal</keyword>
<feature type="chain" id="PRO_5047429246" description="Lipoprotein" evidence="1">
    <location>
        <begin position="20"/>
        <end position="47"/>
    </location>
</feature>
<evidence type="ECO:0000313" key="2">
    <source>
        <dbReference type="EMBL" id="UNM97279.1"/>
    </source>
</evidence>
<proteinExistence type="predicted"/>
<evidence type="ECO:0008006" key="4">
    <source>
        <dbReference type="Google" id="ProtNLM"/>
    </source>
</evidence>
<gene>
    <name evidence="2" type="ORF">MMG00_05355</name>
</gene>
<reference evidence="2 3" key="1">
    <citation type="submission" date="2022-03" db="EMBL/GenBank/DDBJ databases">
        <title>Ignatzschineria rhizosphaerae HR5S32.</title>
        <authorList>
            <person name="Sun J.Q."/>
            <person name="Feng J.Y."/>
        </authorList>
    </citation>
    <scope>NUCLEOTIDE SEQUENCE [LARGE SCALE GENOMIC DNA]</scope>
    <source>
        <strain evidence="2 3">HR5S32</strain>
    </source>
</reference>
<sequence length="47" mass="5362">MKPKFILLITSLFILTACASGNTNVKARNDYENKVYGRISYDYSVSR</sequence>
<evidence type="ECO:0000256" key="1">
    <source>
        <dbReference type="SAM" id="SignalP"/>
    </source>
</evidence>
<dbReference type="PROSITE" id="PS51257">
    <property type="entry name" value="PROKAR_LIPOPROTEIN"/>
    <property type="match status" value="1"/>
</dbReference>
<name>A0ABY3X6A1_9GAMM</name>
<keyword evidence="3" id="KW-1185">Reference proteome</keyword>
<dbReference type="EMBL" id="CP093379">
    <property type="protein sequence ID" value="UNM97279.1"/>
    <property type="molecule type" value="Genomic_DNA"/>
</dbReference>